<dbReference type="EMBL" id="MU853419">
    <property type="protein sequence ID" value="KAK4132164.1"/>
    <property type="molecule type" value="Genomic_DNA"/>
</dbReference>
<comment type="catalytic activity">
    <reaction evidence="8">
        <text>L-seryl-[protein] + ATP = O-phospho-L-seryl-[protein] + ADP + H(+)</text>
        <dbReference type="Rhea" id="RHEA:17989"/>
        <dbReference type="Rhea" id="RHEA-COMP:9863"/>
        <dbReference type="Rhea" id="RHEA-COMP:11604"/>
        <dbReference type="ChEBI" id="CHEBI:15378"/>
        <dbReference type="ChEBI" id="CHEBI:29999"/>
        <dbReference type="ChEBI" id="CHEBI:30616"/>
        <dbReference type="ChEBI" id="CHEBI:83421"/>
        <dbReference type="ChEBI" id="CHEBI:456216"/>
        <dbReference type="EC" id="2.7.11.1"/>
    </reaction>
</comment>
<dbReference type="PANTHER" id="PTHR47634">
    <property type="entry name" value="PROTEIN KINASE DOMAIN-CONTAINING PROTEIN-RELATED"/>
    <property type="match status" value="1"/>
</dbReference>
<keyword evidence="4 9" id="KW-0547">Nucleotide-binding</keyword>
<evidence type="ECO:0000313" key="11">
    <source>
        <dbReference type="Proteomes" id="UP001304895"/>
    </source>
</evidence>
<comment type="caution">
    <text evidence="10">The sequence shown here is derived from an EMBL/GenBank/DDBJ whole genome shotgun (WGS) entry which is preliminary data.</text>
</comment>
<keyword evidence="2" id="KW-0723">Serine/threonine-protein kinase</keyword>
<evidence type="ECO:0000256" key="5">
    <source>
        <dbReference type="ARBA" id="ARBA00022777"/>
    </source>
</evidence>
<reference evidence="10" key="1">
    <citation type="journal article" date="2023" name="Mol. Phylogenet. Evol.">
        <title>Genome-scale phylogeny and comparative genomics of the fungal order Sordariales.</title>
        <authorList>
            <person name="Hensen N."/>
            <person name="Bonometti L."/>
            <person name="Westerberg I."/>
            <person name="Brannstrom I.O."/>
            <person name="Guillou S."/>
            <person name="Cros-Aarteil S."/>
            <person name="Calhoun S."/>
            <person name="Haridas S."/>
            <person name="Kuo A."/>
            <person name="Mondo S."/>
            <person name="Pangilinan J."/>
            <person name="Riley R."/>
            <person name="LaButti K."/>
            <person name="Andreopoulos B."/>
            <person name="Lipzen A."/>
            <person name="Chen C."/>
            <person name="Yan M."/>
            <person name="Daum C."/>
            <person name="Ng V."/>
            <person name="Clum A."/>
            <person name="Steindorff A."/>
            <person name="Ohm R.A."/>
            <person name="Martin F."/>
            <person name="Silar P."/>
            <person name="Natvig D.O."/>
            <person name="Lalanne C."/>
            <person name="Gautier V."/>
            <person name="Ament-Velasquez S.L."/>
            <person name="Kruys A."/>
            <person name="Hutchinson M.I."/>
            <person name="Powell A.J."/>
            <person name="Barry K."/>
            <person name="Miller A.N."/>
            <person name="Grigoriev I.V."/>
            <person name="Debuchy R."/>
            <person name="Gladieux P."/>
            <person name="Hiltunen Thoren M."/>
            <person name="Johannesson H."/>
        </authorList>
    </citation>
    <scope>NUCLEOTIDE SEQUENCE</scope>
    <source>
        <strain evidence="10">CBS 123565</strain>
    </source>
</reference>
<evidence type="ECO:0000256" key="6">
    <source>
        <dbReference type="ARBA" id="ARBA00022840"/>
    </source>
</evidence>
<feature type="binding site" evidence="9">
    <location>
        <position position="91"/>
    </location>
    <ligand>
        <name>ATP</name>
        <dbReference type="ChEBI" id="CHEBI:30616"/>
    </ligand>
</feature>
<dbReference type="InterPro" id="IPR017441">
    <property type="entry name" value="Protein_kinase_ATP_BS"/>
</dbReference>
<sequence length="181" mass="20402">MASLLRRIPLLGRLRPSPPRVFSNSNFKKISPASTIEEETFSDYLAARYYPVRVGDVFNAQYQVVGKLGYGAYSTVWLARDLNQHRHVALKVFIRSQAMGRAADHELNTYQHMARVSSASTHVGRKAVRTLLDSFQVAGPDGVHQCLVHPPLWDSVQQLIRRNPVERLPAPVSNPKYRIGI</sequence>
<keyword evidence="3" id="KW-0808">Transferase</keyword>
<dbReference type="SUPFAM" id="SSF56112">
    <property type="entry name" value="Protein kinase-like (PK-like)"/>
    <property type="match status" value="1"/>
</dbReference>
<accession>A0AAN6UGA0</accession>
<dbReference type="GO" id="GO:0005524">
    <property type="term" value="F:ATP binding"/>
    <property type="evidence" value="ECO:0007669"/>
    <property type="project" value="UniProtKB-UniRule"/>
</dbReference>
<reference evidence="10" key="2">
    <citation type="submission" date="2023-05" db="EMBL/GenBank/DDBJ databases">
        <authorList>
            <consortium name="Lawrence Berkeley National Laboratory"/>
            <person name="Steindorff A."/>
            <person name="Hensen N."/>
            <person name="Bonometti L."/>
            <person name="Westerberg I."/>
            <person name="Brannstrom I.O."/>
            <person name="Guillou S."/>
            <person name="Cros-Aarteil S."/>
            <person name="Calhoun S."/>
            <person name="Haridas S."/>
            <person name="Kuo A."/>
            <person name="Mondo S."/>
            <person name="Pangilinan J."/>
            <person name="Riley R."/>
            <person name="Labutti K."/>
            <person name="Andreopoulos B."/>
            <person name="Lipzen A."/>
            <person name="Chen C."/>
            <person name="Yanf M."/>
            <person name="Daum C."/>
            <person name="Ng V."/>
            <person name="Clum A."/>
            <person name="Ohm R."/>
            <person name="Martin F."/>
            <person name="Silar P."/>
            <person name="Natvig D."/>
            <person name="Lalanne C."/>
            <person name="Gautier V."/>
            <person name="Ament-Velasquez S.L."/>
            <person name="Kruys A."/>
            <person name="Hutchinson M.I."/>
            <person name="Powell A.J."/>
            <person name="Barry K."/>
            <person name="Miller A.N."/>
            <person name="Grigoriev I.V."/>
            <person name="Debuchy R."/>
            <person name="Gladieux P."/>
            <person name="Thoren M.H."/>
            <person name="Johannesson H."/>
        </authorList>
    </citation>
    <scope>NUCLEOTIDE SEQUENCE</scope>
    <source>
        <strain evidence="10">CBS 123565</strain>
    </source>
</reference>
<dbReference type="InterPro" id="IPR011009">
    <property type="entry name" value="Kinase-like_dom_sf"/>
</dbReference>
<evidence type="ECO:0000256" key="2">
    <source>
        <dbReference type="ARBA" id="ARBA00022527"/>
    </source>
</evidence>
<dbReference type="Proteomes" id="UP001304895">
    <property type="component" value="Unassembled WGS sequence"/>
</dbReference>
<evidence type="ECO:0000256" key="7">
    <source>
        <dbReference type="ARBA" id="ARBA00047899"/>
    </source>
</evidence>
<dbReference type="GO" id="GO:0050684">
    <property type="term" value="P:regulation of mRNA processing"/>
    <property type="evidence" value="ECO:0007669"/>
    <property type="project" value="TreeGrafter"/>
</dbReference>
<dbReference type="Gene3D" id="1.10.510.10">
    <property type="entry name" value="Transferase(Phosphotransferase) domain 1"/>
    <property type="match status" value="1"/>
</dbReference>
<dbReference type="AlphaFoldDB" id="A0AAN6UGA0"/>
<comment type="catalytic activity">
    <reaction evidence="7">
        <text>L-threonyl-[protein] + ATP = O-phospho-L-threonyl-[protein] + ADP + H(+)</text>
        <dbReference type="Rhea" id="RHEA:46608"/>
        <dbReference type="Rhea" id="RHEA-COMP:11060"/>
        <dbReference type="Rhea" id="RHEA-COMP:11605"/>
        <dbReference type="ChEBI" id="CHEBI:15378"/>
        <dbReference type="ChEBI" id="CHEBI:30013"/>
        <dbReference type="ChEBI" id="CHEBI:30616"/>
        <dbReference type="ChEBI" id="CHEBI:61977"/>
        <dbReference type="ChEBI" id="CHEBI:456216"/>
        <dbReference type="EC" id="2.7.11.1"/>
    </reaction>
</comment>
<keyword evidence="5" id="KW-0418">Kinase</keyword>
<dbReference type="GO" id="GO:0000245">
    <property type="term" value="P:spliceosomal complex assembly"/>
    <property type="evidence" value="ECO:0007669"/>
    <property type="project" value="TreeGrafter"/>
</dbReference>
<evidence type="ECO:0000256" key="9">
    <source>
        <dbReference type="PROSITE-ProRule" id="PRU10141"/>
    </source>
</evidence>
<proteinExistence type="predicted"/>
<dbReference type="Gene3D" id="3.30.200.20">
    <property type="entry name" value="Phosphorylase Kinase, domain 1"/>
    <property type="match status" value="1"/>
</dbReference>
<keyword evidence="11" id="KW-1185">Reference proteome</keyword>
<name>A0AAN6UGA0_9PEZI</name>
<evidence type="ECO:0000313" key="10">
    <source>
        <dbReference type="EMBL" id="KAK4132164.1"/>
    </source>
</evidence>
<keyword evidence="6 9" id="KW-0067">ATP-binding</keyword>
<evidence type="ECO:0000256" key="4">
    <source>
        <dbReference type="ARBA" id="ARBA00022741"/>
    </source>
</evidence>
<dbReference type="GO" id="GO:0005634">
    <property type="term" value="C:nucleus"/>
    <property type="evidence" value="ECO:0007669"/>
    <property type="project" value="TreeGrafter"/>
</dbReference>
<organism evidence="10 11">
    <name type="scientific">Trichocladium antarcticum</name>
    <dbReference type="NCBI Taxonomy" id="1450529"/>
    <lineage>
        <taxon>Eukaryota</taxon>
        <taxon>Fungi</taxon>
        <taxon>Dikarya</taxon>
        <taxon>Ascomycota</taxon>
        <taxon>Pezizomycotina</taxon>
        <taxon>Sordariomycetes</taxon>
        <taxon>Sordariomycetidae</taxon>
        <taxon>Sordariales</taxon>
        <taxon>Chaetomiaceae</taxon>
        <taxon>Trichocladium</taxon>
    </lineage>
</organism>
<evidence type="ECO:0000256" key="8">
    <source>
        <dbReference type="ARBA" id="ARBA00048679"/>
    </source>
</evidence>
<dbReference type="GO" id="GO:0005737">
    <property type="term" value="C:cytoplasm"/>
    <property type="evidence" value="ECO:0007669"/>
    <property type="project" value="TreeGrafter"/>
</dbReference>
<dbReference type="PANTHER" id="PTHR47634:SF9">
    <property type="entry name" value="PROTEIN KINASE DOMAIN-CONTAINING PROTEIN-RELATED"/>
    <property type="match status" value="1"/>
</dbReference>
<evidence type="ECO:0000256" key="3">
    <source>
        <dbReference type="ARBA" id="ARBA00022679"/>
    </source>
</evidence>
<gene>
    <name evidence="10" type="ORF">BT67DRAFT_444063</name>
</gene>
<dbReference type="InterPro" id="IPR051334">
    <property type="entry name" value="SRPK"/>
</dbReference>
<evidence type="ECO:0000256" key="1">
    <source>
        <dbReference type="ARBA" id="ARBA00012513"/>
    </source>
</evidence>
<protein>
    <recommendedName>
        <fullName evidence="1">non-specific serine/threonine protein kinase</fullName>
        <ecNumber evidence="1">2.7.11.1</ecNumber>
    </recommendedName>
</protein>
<dbReference type="GO" id="GO:0004674">
    <property type="term" value="F:protein serine/threonine kinase activity"/>
    <property type="evidence" value="ECO:0007669"/>
    <property type="project" value="UniProtKB-KW"/>
</dbReference>
<dbReference type="PROSITE" id="PS00107">
    <property type="entry name" value="PROTEIN_KINASE_ATP"/>
    <property type="match status" value="1"/>
</dbReference>
<dbReference type="EC" id="2.7.11.1" evidence="1"/>